<dbReference type="GO" id="GO:0016787">
    <property type="term" value="F:hydrolase activity"/>
    <property type="evidence" value="ECO:0007669"/>
    <property type="project" value="UniProtKB-KW"/>
</dbReference>
<evidence type="ECO:0000256" key="3">
    <source>
        <dbReference type="ARBA" id="ARBA00022801"/>
    </source>
</evidence>
<dbReference type="Gene3D" id="3.60.15.10">
    <property type="entry name" value="Ribonuclease Z/Hydroxyacylglutathione hydrolase-like"/>
    <property type="match status" value="1"/>
</dbReference>
<dbReference type="InterPro" id="IPR001279">
    <property type="entry name" value="Metallo-B-lactamas"/>
</dbReference>
<dbReference type="Proteomes" id="UP000309133">
    <property type="component" value="Unassembled WGS sequence"/>
</dbReference>
<evidence type="ECO:0000256" key="1">
    <source>
        <dbReference type="ARBA" id="ARBA00007749"/>
    </source>
</evidence>
<evidence type="ECO:0000313" key="7">
    <source>
        <dbReference type="Proteomes" id="UP000309133"/>
    </source>
</evidence>
<dbReference type="GO" id="GO:0046872">
    <property type="term" value="F:metal ion binding"/>
    <property type="evidence" value="ECO:0007669"/>
    <property type="project" value="UniProtKB-KW"/>
</dbReference>
<dbReference type="EMBL" id="SSSM01000003">
    <property type="protein sequence ID" value="THG31513.1"/>
    <property type="molecule type" value="Genomic_DNA"/>
</dbReference>
<comment type="similarity">
    <text evidence="1">Belongs to the metallo-beta-lactamase superfamily.</text>
</comment>
<organism evidence="6 7">
    <name type="scientific">Naasia lichenicola</name>
    <dbReference type="NCBI Taxonomy" id="2565933"/>
    <lineage>
        <taxon>Bacteria</taxon>
        <taxon>Bacillati</taxon>
        <taxon>Actinomycetota</taxon>
        <taxon>Actinomycetes</taxon>
        <taxon>Micrococcales</taxon>
        <taxon>Microbacteriaceae</taxon>
        <taxon>Naasia</taxon>
    </lineage>
</organism>
<proteinExistence type="inferred from homology"/>
<keyword evidence="3 6" id="KW-0378">Hydrolase</keyword>
<evidence type="ECO:0000256" key="4">
    <source>
        <dbReference type="ARBA" id="ARBA00022833"/>
    </source>
</evidence>
<dbReference type="AlphaFoldDB" id="A0A4S4FM11"/>
<comment type="caution">
    <text evidence="6">The sequence shown here is derived from an EMBL/GenBank/DDBJ whole genome shotgun (WGS) entry which is preliminary data.</text>
</comment>
<gene>
    <name evidence="6" type="ORF">E6C64_05395</name>
</gene>
<keyword evidence="4" id="KW-0862">Zinc</keyword>
<evidence type="ECO:0000256" key="2">
    <source>
        <dbReference type="ARBA" id="ARBA00022723"/>
    </source>
</evidence>
<evidence type="ECO:0000313" key="6">
    <source>
        <dbReference type="EMBL" id="THG31513.1"/>
    </source>
</evidence>
<dbReference type="SMART" id="SM00849">
    <property type="entry name" value="Lactamase_B"/>
    <property type="match status" value="1"/>
</dbReference>
<name>A0A4S4FM11_9MICO</name>
<keyword evidence="7" id="KW-1185">Reference proteome</keyword>
<dbReference type="PANTHER" id="PTHR42978">
    <property type="entry name" value="QUORUM-QUENCHING LACTONASE YTNP-RELATED-RELATED"/>
    <property type="match status" value="1"/>
</dbReference>
<evidence type="ECO:0000259" key="5">
    <source>
        <dbReference type="SMART" id="SM00849"/>
    </source>
</evidence>
<accession>A0A4S4FM11</accession>
<dbReference type="SUPFAM" id="SSF56281">
    <property type="entry name" value="Metallo-hydrolase/oxidoreductase"/>
    <property type="match status" value="1"/>
</dbReference>
<dbReference type="Pfam" id="PF00753">
    <property type="entry name" value="Lactamase_B"/>
    <property type="match status" value="1"/>
</dbReference>
<sequence>MNEASTSRPAAPAAPTPVARFKHGTFACTVISDGILEMGPAYVNFPTADRAEVDALLVRNYLDPEKVRLNENLLVVDTGQALVLFDSGVGVDPSLGRGFFGPGTGHAIPHLRAAGIDPSDIDFVAITHTHPDHVWGLVDADGTPFYPNATIIVSREDFDYWTDLGHVGTAPSQHMKDHFIGAHKNLTPYYEQGRLRFVEDGETVTPGVRAMATPGHSPGHLVYLIEDQGETMVCWGDLCHHYVLLLQRPEWSFQFDYEKEAATAQRWRLYDFVDSNRYAVFAYHFPFPGLGHLRKDGSGYAWLPTETHIAPAAAIAAAIAS</sequence>
<dbReference type="OrthoDB" id="3196337at2"/>
<keyword evidence="2" id="KW-0479">Metal-binding</keyword>
<dbReference type="CDD" id="cd07720">
    <property type="entry name" value="OPHC2-like_MBL-fold"/>
    <property type="match status" value="1"/>
</dbReference>
<dbReference type="InterPro" id="IPR051013">
    <property type="entry name" value="MBL_superfamily_lactonases"/>
</dbReference>
<dbReference type="RefSeq" id="WP_136426633.1">
    <property type="nucleotide sequence ID" value="NZ_SSSM01000003.1"/>
</dbReference>
<protein>
    <submittedName>
        <fullName evidence="6">MBL fold metallo-hydrolase</fullName>
    </submittedName>
</protein>
<dbReference type="PANTHER" id="PTHR42978:SF6">
    <property type="entry name" value="QUORUM-QUENCHING LACTONASE YTNP-RELATED"/>
    <property type="match status" value="1"/>
</dbReference>
<reference evidence="6 7" key="1">
    <citation type="submission" date="2019-04" db="EMBL/GenBank/DDBJ databases">
        <authorList>
            <person name="Jiang L."/>
        </authorList>
    </citation>
    <scope>NUCLEOTIDE SEQUENCE [LARGE SCALE GENOMIC DNA]</scope>
    <source>
        <strain evidence="6 7">YIM 131853</strain>
    </source>
</reference>
<feature type="domain" description="Metallo-beta-lactamase" evidence="5">
    <location>
        <begin position="70"/>
        <end position="284"/>
    </location>
</feature>
<dbReference type="InterPro" id="IPR036866">
    <property type="entry name" value="RibonucZ/Hydroxyglut_hydro"/>
</dbReference>